<dbReference type="Gene3D" id="2.30.30.60">
    <property type="match status" value="1"/>
</dbReference>
<feature type="transmembrane region" description="Helical" evidence="7">
    <location>
        <begin position="120"/>
        <end position="149"/>
    </location>
</feature>
<reference evidence="10 11" key="1">
    <citation type="submission" date="2022-09" db="EMBL/GenBank/DDBJ databases">
        <title>Whole genome sequencing analysis of tet(X)-positive Empedobacter falsenii YWS9-3.</title>
        <authorList>
            <person name="Chen C."/>
            <person name="Lv Y.-L."/>
        </authorList>
    </citation>
    <scope>NUCLEOTIDE SEQUENCE [LARGE SCALE GENOMIC DNA]</scope>
    <source>
        <strain evidence="10 11">YWS9-3_T</strain>
    </source>
</reference>
<evidence type="ECO:0000313" key="11">
    <source>
        <dbReference type="Proteomes" id="UP001223501"/>
    </source>
</evidence>
<feature type="transmembrane region" description="Helical" evidence="7">
    <location>
        <begin position="89"/>
        <end position="108"/>
    </location>
</feature>
<dbReference type="InterPro" id="IPR011066">
    <property type="entry name" value="MscS_channel_C_sf"/>
</dbReference>
<dbReference type="Gene3D" id="1.10.287.1260">
    <property type="match status" value="1"/>
</dbReference>
<dbReference type="SUPFAM" id="SSF50182">
    <property type="entry name" value="Sm-like ribonucleoproteins"/>
    <property type="match status" value="1"/>
</dbReference>
<dbReference type="Proteomes" id="UP001223501">
    <property type="component" value="Chromosome"/>
</dbReference>
<comment type="similarity">
    <text evidence="2">Belongs to the MscS (TC 1.A.23) family.</text>
</comment>
<keyword evidence="5 7" id="KW-1133">Transmembrane helix</keyword>
<dbReference type="PANTHER" id="PTHR30221:SF1">
    <property type="entry name" value="SMALL-CONDUCTANCE MECHANOSENSITIVE CHANNEL"/>
    <property type="match status" value="1"/>
</dbReference>
<dbReference type="Pfam" id="PF21082">
    <property type="entry name" value="MS_channel_3rd"/>
    <property type="match status" value="1"/>
</dbReference>
<evidence type="ECO:0000259" key="9">
    <source>
        <dbReference type="Pfam" id="PF21082"/>
    </source>
</evidence>
<dbReference type="InterPro" id="IPR049278">
    <property type="entry name" value="MS_channel_C"/>
</dbReference>
<sequence>MELILSTNLTINKTMQEEDKVDSLKDVIATPFKDLEYITNILITKGSEIGWSLVSAILTLTIGFWISTKLKNLIEKRMIARNVDLSIRSFLVPIINIFFKVIILMFVVDRLGLNASGLIAALGGVGLAVGLALQGSLSNFAAGILIIIFKPFKVGDYVVSQGHEGTVESINILNTVLATAKGQIITLPNGNLFNNPIINYSVKEYRRLDVNVGISYDDDFDKARQVLLDVLDKNELVDDAQSKTVEILEFADSSVNLAIRCYVKNSDYWTAYWQLYRAVKYALDDHHISIPYPHTEMVFKNEANSPTNPLENKE</sequence>
<dbReference type="InterPro" id="IPR010920">
    <property type="entry name" value="LSM_dom_sf"/>
</dbReference>
<evidence type="ECO:0000256" key="2">
    <source>
        <dbReference type="ARBA" id="ARBA00008017"/>
    </source>
</evidence>
<dbReference type="Pfam" id="PF00924">
    <property type="entry name" value="MS_channel_2nd"/>
    <property type="match status" value="1"/>
</dbReference>
<evidence type="ECO:0000259" key="8">
    <source>
        <dbReference type="Pfam" id="PF00924"/>
    </source>
</evidence>
<keyword evidence="6 7" id="KW-0472">Membrane</keyword>
<keyword evidence="3" id="KW-1003">Cell membrane</keyword>
<dbReference type="EMBL" id="CP106831">
    <property type="protein sequence ID" value="WIH96104.1"/>
    <property type="molecule type" value="Genomic_DNA"/>
</dbReference>
<dbReference type="RefSeq" id="WP_284582800.1">
    <property type="nucleotide sequence ID" value="NZ_CP106831.1"/>
</dbReference>
<feature type="transmembrane region" description="Helical" evidence="7">
    <location>
        <begin position="49"/>
        <end position="68"/>
    </location>
</feature>
<evidence type="ECO:0000256" key="6">
    <source>
        <dbReference type="ARBA" id="ARBA00023136"/>
    </source>
</evidence>
<dbReference type="InterPro" id="IPR045275">
    <property type="entry name" value="MscS_archaea/bacteria_type"/>
</dbReference>
<dbReference type="Gene3D" id="3.30.70.100">
    <property type="match status" value="1"/>
</dbReference>
<name>A0ABY8V381_9FLAO</name>
<evidence type="ECO:0000256" key="4">
    <source>
        <dbReference type="ARBA" id="ARBA00022692"/>
    </source>
</evidence>
<evidence type="ECO:0000256" key="1">
    <source>
        <dbReference type="ARBA" id="ARBA00004651"/>
    </source>
</evidence>
<dbReference type="PANTHER" id="PTHR30221">
    <property type="entry name" value="SMALL-CONDUCTANCE MECHANOSENSITIVE CHANNEL"/>
    <property type="match status" value="1"/>
</dbReference>
<keyword evidence="4 7" id="KW-0812">Transmembrane</keyword>
<dbReference type="InterPro" id="IPR006685">
    <property type="entry name" value="MscS_channel_2nd"/>
</dbReference>
<accession>A0ABY8V381</accession>
<protein>
    <submittedName>
        <fullName evidence="10">Mechanosensitive ion channel</fullName>
    </submittedName>
</protein>
<proteinExistence type="inferred from homology"/>
<feature type="domain" description="Mechanosensitive ion channel MscS" evidence="8">
    <location>
        <begin position="136"/>
        <end position="201"/>
    </location>
</feature>
<organism evidence="10 11">
    <name type="scientific">Empedobacter falsenii</name>
    <dbReference type="NCBI Taxonomy" id="343874"/>
    <lineage>
        <taxon>Bacteria</taxon>
        <taxon>Pseudomonadati</taxon>
        <taxon>Bacteroidota</taxon>
        <taxon>Flavobacteriia</taxon>
        <taxon>Flavobacteriales</taxon>
        <taxon>Weeksellaceae</taxon>
        <taxon>Empedobacter</taxon>
    </lineage>
</organism>
<evidence type="ECO:0000256" key="3">
    <source>
        <dbReference type="ARBA" id="ARBA00022475"/>
    </source>
</evidence>
<keyword evidence="11" id="KW-1185">Reference proteome</keyword>
<comment type="subcellular location">
    <subcellularLocation>
        <location evidence="1">Cell membrane</location>
        <topology evidence="1">Multi-pass membrane protein</topology>
    </subcellularLocation>
</comment>
<dbReference type="InterPro" id="IPR023408">
    <property type="entry name" value="MscS_beta-dom_sf"/>
</dbReference>
<feature type="domain" description="Mechanosensitive ion channel MscS C-terminal" evidence="9">
    <location>
        <begin position="209"/>
        <end position="290"/>
    </location>
</feature>
<evidence type="ECO:0000256" key="7">
    <source>
        <dbReference type="SAM" id="Phobius"/>
    </source>
</evidence>
<evidence type="ECO:0000256" key="5">
    <source>
        <dbReference type="ARBA" id="ARBA00022989"/>
    </source>
</evidence>
<dbReference type="SUPFAM" id="SSF82689">
    <property type="entry name" value="Mechanosensitive channel protein MscS (YggB), C-terminal domain"/>
    <property type="match status" value="1"/>
</dbReference>
<dbReference type="SUPFAM" id="SSF82861">
    <property type="entry name" value="Mechanosensitive channel protein MscS (YggB), transmembrane region"/>
    <property type="match status" value="1"/>
</dbReference>
<dbReference type="InterPro" id="IPR011014">
    <property type="entry name" value="MscS_channel_TM-2"/>
</dbReference>
<evidence type="ECO:0000313" key="10">
    <source>
        <dbReference type="EMBL" id="WIH96104.1"/>
    </source>
</evidence>
<gene>
    <name evidence="10" type="ORF">OBA43_07325</name>
</gene>